<reference evidence="1 2" key="1">
    <citation type="journal article" date="2021" name="Commun. Biol.">
        <title>The genome of Shorea leprosula (Dipterocarpaceae) highlights the ecological relevance of drought in aseasonal tropical rainforests.</title>
        <authorList>
            <person name="Ng K.K.S."/>
            <person name="Kobayashi M.J."/>
            <person name="Fawcett J.A."/>
            <person name="Hatakeyama M."/>
            <person name="Paape T."/>
            <person name="Ng C.H."/>
            <person name="Ang C.C."/>
            <person name="Tnah L.H."/>
            <person name="Lee C.T."/>
            <person name="Nishiyama T."/>
            <person name="Sese J."/>
            <person name="O'Brien M.J."/>
            <person name="Copetti D."/>
            <person name="Mohd Noor M.I."/>
            <person name="Ong R.C."/>
            <person name="Putra M."/>
            <person name="Sireger I.Z."/>
            <person name="Indrioko S."/>
            <person name="Kosugi Y."/>
            <person name="Izuno A."/>
            <person name="Isagi Y."/>
            <person name="Lee S.L."/>
            <person name="Shimizu K.K."/>
        </authorList>
    </citation>
    <scope>NUCLEOTIDE SEQUENCE [LARGE SCALE GENOMIC DNA]</scope>
    <source>
        <strain evidence="1">214</strain>
    </source>
</reference>
<comment type="caution">
    <text evidence="1">The sequence shown here is derived from an EMBL/GenBank/DDBJ whole genome shotgun (WGS) entry which is preliminary data.</text>
</comment>
<accession>A0AAV5IC54</accession>
<sequence length="44" mass="5402">MFNSLRHHLSANEFQWDSCHPWVEICRAQVGPKFRYPCYYKKEV</sequence>
<gene>
    <name evidence="1" type="ORF">SLEP1_g12330</name>
</gene>
<evidence type="ECO:0000313" key="2">
    <source>
        <dbReference type="Proteomes" id="UP001054252"/>
    </source>
</evidence>
<dbReference type="AlphaFoldDB" id="A0AAV5IC54"/>
<dbReference type="EMBL" id="BPVZ01000014">
    <property type="protein sequence ID" value="GKU99480.1"/>
    <property type="molecule type" value="Genomic_DNA"/>
</dbReference>
<protein>
    <submittedName>
        <fullName evidence="1">Uncharacterized protein</fullName>
    </submittedName>
</protein>
<proteinExistence type="predicted"/>
<name>A0AAV5IC54_9ROSI</name>
<organism evidence="1 2">
    <name type="scientific">Rubroshorea leprosula</name>
    <dbReference type="NCBI Taxonomy" id="152421"/>
    <lineage>
        <taxon>Eukaryota</taxon>
        <taxon>Viridiplantae</taxon>
        <taxon>Streptophyta</taxon>
        <taxon>Embryophyta</taxon>
        <taxon>Tracheophyta</taxon>
        <taxon>Spermatophyta</taxon>
        <taxon>Magnoliopsida</taxon>
        <taxon>eudicotyledons</taxon>
        <taxon>Gunneridae</taxon>
        <taxon>Pentapetalae</taxon>
        <taxon>rosids</taxon>
        <taxon>malvids</taxon>
        <taxon>Malvales</taxon>
        <taxon>Dipterocarpaceae</taxon>
        <taxon>Rubroshorea</taxon>
    </lineage>
</organism>
<evidence type="ECO:0000313" key="1">
    <source>
        <dbReference type="EMBL" id="GKU99480.1"/>
    </source>
</evidence>
<dbReference type="Proteomes" id="UP001054252">
    <property type="component" value="Unassembled WGS sequence"/>
</dbReference>
<keyword evidence="2" id="KW-1185">Reference proteome</keyword>